<protein>
    <submittedName>
        <fullName evidence="5">Hydroxymethylglutaryl-CoA lyase</fullName>
    </submittedName>
</protein>
<evidence type="ECO:0000313" key="5">
    <source>
        <dbReference type="EMBL" id="SFK60748.1"/>
    </source>
</evidence>
<evidence type="ECO:0000256" key="1">
    <source>
        <dbReference type="ARBA" id="ARBA00009405"/>
    </source>
</evidence>
<dbReference type="Gene3D" id="3.20.20.70">
    <property type="entry name" value="Aldolase class I"/>
    <property type="match status" value="1"/>
</dbReference>
<dbReference type="EMBL" id="FOSQ01000004">
    <property type="protein sequence ID" value="SFK60748.1"/>
    <property type="molecule type" value="Genomic_DNA"/>
</dbReference>
<dbReference type="Proteomes" id="UP000199473">
    <property type="component" value="Unassembled WGS sequence"/>
</dbReference>
<proteinExistence type="inferred from homology"/>
<feature type="domain" description="Pyruvate carboxyltransferase" evidence="4">
    <location>
        <begin position="8"/>
        <end position="286"/>
    </location>
</feature>
<dbReference type="GO" id="GO:0046872">
    <property type="term" value="F:metal ion binding"/>
    <property type="evidence" value="ECO:0007669"/>
    <property type="project" value="UniProtKB-KW"/>
</dbReference>
<evidence type="ECO:0000256" key="2">
    <source>
        <dbReference type="ARBA" id="ARBA00022723"/>
    </source>
</evidence>
<dbReference type="AlphaFoldDB" id="A0A1I4AW09"/>
<evidence type="ECO:0000256" key="3">
    <source>
        <dbReference type="ARBA" id="ARBA00023239"/>
    </source>
</evidence>
<dbReference type="CDD" id="cd07938">
    <property type="entry name" value="DRE_TIM_HMGL"/>
    <property type="match status" value="1"/>
</dbReference>
<keyword evidence="2" id="KW-0479">Metal-binding</keyword>
<dbReference type="PANTHER" id="PTHR42738">
    <property type="entry name" value="HYDROXYMETHYLGLUTARYL-COA LYASE"/>
    <property type="match status" value="1"/>
</dbReference>
<dbReference type="InterPro" id="IPR000891">
    <property type="entry name" value="PYR_CT"/>
</dbReference>
<dbReference type="GO" id="GO:0046951">
    <property type="term" value="P:ketone body biosynthetic process"/>
    <property type="evidence" value="ECO:0007669"/>
    <property type="project" value="TreeGrafter"/>
</dbReference>
<dbReference type="PANTHER" id="PTHR42738:SF7">
    <property type="entry name" value="HYDROXYMETHYLGLUTARYL-COA LYASE"/>
    <property type="match status" value="1"/>
</dbReference>
<dbReference type="SUPFAM" id="SSF51569">
    <property type="entry name" value="Aldolase"/>
    <property type="match status" value="1"/>
</dbReference>
<keyword evidence="6" id="KW-1185">Reference proteome</keyword>
<dbReference type="Pfam" id="PF00682">
    <property type="entry name" value="HMGL-like"/>
    <property type="match status" value="1"/>
</dbReference>
<name>A0A1I4AW09_9PROT</name>
<dbReference type="GO" id="GO:0004419">
    <property type="term" value="F:hydroxymethylglutaryl-CoA lyase activity"/>
    <property type="evidence" value="ECO:0007669"/>
    <property type="project" value="TreeGrafter"/>
</dbReference>
<dbReference type="PROSITE" id="PS50991">
    <property type="entry name" value="PYR_CT"/>
    <property type="match status" value="1"/>
</dbReference>
<comment type="similarity">
    <text evidence="1">Belongs to the HMG-CoA lyase family.</text>
</comment>
<dbReference type="NCBIfam" id="NF004283">
    <property type="entry name" value="PRK05692.1"/>
    <property type="match status" value="1"/>
</dbReference>
<dbReference type="InterPro" id="IPR043594">
    <property type="entry name" value="HMGL"/>
</dbReference>
<dbReference type="RefSeq" id="WP_092960283.1">
    <property type="nucleotide sequence ID" value="NZ_FOSQ01000004.1"/>
</dbReference>
<keyword evidence="3 5" id="KW-0456">Lyase</keyword>
<dbReference type="InterPro" id="IPR013785">
    <property type="entry name" value="Aldolase_TIM"/>
</dbReference>
<evidence type="ECO:0000313" key="6">
    <source>
        <dbReference type="Proteomes" id="UP000199473"/>
    </source>
</evidence>
<dbReference type="OrthoDB" id="9784013at2"/>
<evidence type="ECO:0000259" key="4">
    <source>
        <dbReference type="PROSITE" id="PS50991"/>
    </source>
</evidence>
<accession>A0A1I4AW09</accession>
<organism evidence="5 6">
    <name type="scientific">Falsiroseomonas stagni DSM 19981</name>
    <dbReference type="NCBI Taxonomy" id="1123062"/>
    <lineage>
        <taxon>Bacteria</taxon>
        <taxon>Pseudomonadati</taxon>
        <taxon>Pseudomonadota</taxon>
        <taxon>Alphaproteobacteria</taxon>
        <taxon>Acetobacterales</taxon>
        <taxon>Roseomonadaceae</taxon>
        <taxon>Falsiroseomonas</taxon>
    </lineage>
</organism>
<gene>
    <name evidence="5" type="ORF">SAMN02745775_104238</name>
</gene>
<sequence length="316" mass="33924">MWDLPKTVHLMEVGPRDGLQIEPTILTTDQKLELLDAIAEAGVREIEAGSFVNPKAVPQMADTEAVFRRLRRHPGVTYRALWLNPRGLDRAIAVGTVDLDGRLQLTASEAFVKRNTNRSIDETFADVPDWIARYRAAGVAPDCLGMMAAFGCNFEGDVPVDRVVSLVARAEAALLAAGSALKQVALADTMGWATPDRIRRMIGTMRDRWPDLSIKLHLHDTRGTAMANAMAALAMGVREFDGSIGGLGGCPFAGHKGAAGNICTEDLAYMCEEMGIATGIDLPALVRAAQMAESMLGHPVPGKVMKGGLLPRRLAA</sequence>
<reference evidence="5 6" key="1">
    <citation type="submission" date="2016-10" db="EMBL/GenBank/DDBJ databases">
        <authorList>
            <person name="de Groot N.N."/>
        </authorList>
    </citation>
    <scope>NUCLEOTIDE SEQUENCE [LARGE SCALE GENOMIC DNA]</scope>
    <source>
        <strain evidence="5 6">DSM 19981</strain>
    </source>
</reference>
<dbReference type="GO" id="GO:0006552">
    <property type="term" value="P:L-leucine catabolic process"/>
    <property type="evidence" value="ECO:0007669"/>
    <property type="project" value="TreeGrafter"/>
</dbReference>
<dbReference type="STRING" id="1123062.SAMN02745775_104238"/>